<evidence type="ECO:0000256" key="9">
    <source>
        <dbReference type="ARBA" id="ARBA00023180"/>
    </source>
</evidence>
<dbReference type="InterPro" id="IPR017853">
    <property type="entry name" value="GH"/>
</dbReference>
<sequence>MGGIGSCCFGFCLLVVLIGISSGIRYQPTWESIDSRPLPAWYDHGKLGIFIHWGVFSVPSAGFNSQSEWFWTYWRQEKLPAYVNFMKNNYRPDFTYADFARDFTAEFFDPNAWAELFQSSGADYIVFTSKHGEGFTNWPSNISFNWNSMEVGPQRDLVGELMTAIRTKTNLHFGLYHCLYEWLNPLYINDKANNWKTYDFVRTKAMPALYEIVNKYQPDIVWSDGDYEAPDTYWGSTEFLAWLYNDSPVKDIVVTNDRWGMNDTCKHGGYWTCKDRYMPTKVPPKKWENTMTIDKGSWGFRRNANLEDYLTIEELLAIFIQTVSLGGNMLMNVGPQKDGVIAPIFEERLRQVGAWMGVNGEAIRGTNPWTTQNDTMVPDTWYTKKDSTVYALVLTWPSNGVLSLSAPMPTSNTTVNMIGYSGQFEWQKRSGGGIDIMFPNIPIDKLPVKYAWVLTLSNLENA</sequence>
<feature type="domain" description="Alpha-L-fucosidase C-terminal" evidence="13">
    <location>
        <begin position="372"/>
        <end position="456"/>
    </location>
</feature>
<comment type="similarity">
    <text evidence="4 11">Belongs to the glycosyl hydrolase 29 family.</text>
</comment>
<keyword evidence="7 11" id="KW-0732">Signal</keyword>
<dbReference type="RefSeq" id="XP_009044265.1">
    <property type="nucleotide sequence ID" value="XM_009046017.1"/>
</dbReference>
<evidence type="ECO:0000256" key="7">
    <source>
        <dbReference type="ARBA" id="ARBA00022729"/>
    </source>
</evidence>
<dbReference type="GO" id="GO:0005764">
    <property type="term" value="C:lysosome"/>
    <property type="evidence" value="ECO:0007669"/>
    <property type="project" value="TreeGrafter"/>
</dbReference>
<dbReference type="OrthoDB" id="6039950at2759"/>
<dbReference type="InterPro" id="IPR057739">
    <property type="entry name" value="Glyco_hydro_29_N"/>
</dbReference>
<proteinExistence type="inferred from homology"/>
<keyword evidence="8 11" id="KW-0378">Hydrolase</keyword>
<dbReference type="InterPro" id="IPR031919">
    <property type="entry name" value="Fucosidase_C"/>
</dbReference>
<evidence type="ECO:0000256" key="3">
    <source>
        <dbReference type="ARBA" id="ARBA00004071"/>
    </source>
</evidence>
<comment type="catalytic activity">
    <reaction evidence="2">
        <text>a neolactoside IV(2)-alpha-Fuc-nLc4Cer(d18:0) + H2O = a neolactoside nLc4Cer(d18:0) + L-fucose</text>
        <dbReference type="Rhea" id="RHEA:49308"/>
        <dbReference type="ChEBI" id="CHEBI:2181"/>
        <dbReference type="ChEBI" id="CHEBI:15377"/>
        <dbReference type="ChEBI" id="CHEBI:91119"/>
        <dbReference type="ChEBI" id="CHEBI:91121"/>
    </reaction>
    <physiologicalReaction direction="left-to-right" evidence="2">
        <dbReference type="Rhea" id="RHEA:49309"/>
    </physiologicalReaction>
</comment>
<dbReference type="FunFam" id="3.20.20.80:FF:000027">
    <property type="entry name" value="Alpha-L-fucosidase"/>
    <property type="match status" value="1"/>
</dbReference>
<dbReference type="GeneID" id="20230447"/>
<comment type="catalytic activity">
    <reaction evidence="1">
        <text>a neolactoside IV(2)-alpha-Fuc-nLc4Cer(d18:1(4E)) + H2O = a neolactoside nLc4Cer(d18:1(4E)) + L-fucose</text>
        <dbReference type="Rhea" id="RHEA:48224"/>
        <dbReference type="ChEBI" id="CHEBI:2181"/>
        <dbReference type="ChEBI" id="CHEBI:15377"/>
        <dbReference type="ChEBI" id="CHEBI:17006"/>
        <dbReference type="ChEBI" id="CHEBI:28691"/>
    </reaction>
    <physiologicalReaction direction="left-to-right" evidence="1">
        <dbReference type="Rhea" id="RHEA:48225"/>
    </physiologicalReaction>
</comment>
<dbReference type="GO" id="GO:0004560">
    <property type="term" value="F:alpha-L-fucosidase activity"/>
    <property type="evidence" value="ECO:0007669"/>
    <property type="project" value="UniProtKB-EC"/>
</dbReference>
<dbReference type="HOGENOM" id="CLU_002934_1_1_1"/>
<organism evidence="14 15">
    <name type="scientific">Lottia gigantea</name>
    <name type="common">Giant owl limpet</name>
    <dbReference type="NCBI Taxonomy" id="225164"/>
    <lineage>
        <taxon>Eukaryota</taxon>
        <taxon>Metazoa</taxon>
        <taxon>Spiralia</taxon>
        <taxon>Lophotrochozoa</taxon>
        <taxon>Mollusca</taxon>
        <taxon>Gastropoda</taxon>
        <taxon>Patellogastropoda</taxon>
        <taxon>Lottioidea</taxon>
        <taxon>Lottiidae</taxon>
        <taxon>Lottia</taxon>
    </lineage>
</organism>
<dbReference type="InterPro" id="IPR016286">
    <property type="entry name" value="FUC_metazoa-typ"/>
</dbReference>
<dbReference type="CTD" id="20230447"/>
<feature type="signal peptide" evidence="11">
    <location>
        <begin position="1"/>
        <end position="23"/>
    </location>
</feature>
<dbReference type="EMBL" id="KB199651">
    <property type="protein sequence ID" value="ESP04756.1"/>
    <property type="molecule type" value="Genomic_DNA"/>
</dbReference>
<gene>
    <name evidence="14" type="ORF">LOTGIDRAFT_109263</name>
</gene>
<evidence type="ECO:0000256" key="10">
    <source>
        <dbReference type="ARBA" id="ARBA00023295"/>
    </source>
</evidence>
<feature type="chain" id="PRO_5016196746" description="alpha-L-fucosidase" evidence="11">
    <location>
        <begin position="24"/>
        <end position="462"/>
    </location>
</feature>
<protein>
    <recommendedName>
        <fullName evidence="6">alpha-L-fucosidase</fullName>
        <ecNumber evidence="6">3.2.1.51</ecNumber>
    </recommendedName>
</protein>
<comment type="subunit">
    <text evidence="5">Homotetramer.</text>
</comment>
<keyword evidence="10 11" id="KW-0326">Glycosidase</keyword>
<dbReference type="Proteomes" id="UP000030746">
    <property type="component" value="Unassembled WGS sequence"/>
</dbReference>
<comment type="function">
    <text evidence="3">Alpha-L-fucosidase is responsible for hydrolyzing the alpha-1,6-linked fucose joined to the reducing-end N-acetylglucosamine of the carbohydrate moieties of glycoproteins.</text>
</comment>
<keyword evidence="9" id="KW-0325">Glycoprotein</keyword>
<evidence type="ECO:0000256" key="4">
    <source>
        <dbReference type="ARBA" id="ARBA00007951"/>
    </source>
</evidence>
<dbReference type="PANTHER" id="PTHR10030:SF37">
    <property type="entry name" value="ALPHA-L-FUCOSIDASE-RELATED"/>
    <property type="match status" value="1"/>
</dbReference>
<dbReference type="Gene3D" id="3.20.20.80">
    <property type="entry name" value="Glycosidases"/>
    <property type="match status" value="1"/>
</dbReference>
<evidence type="ECO:0000256" key="1">
    <source>
        <dbReference type="ARBA" id="ARBA00000321"/>
    </source>
</evidence>
<dbReference type="EC" id="3.2.1.51" evidence="6"/>
<dbReference type="FunFam" id="2.60.40.1180:FF:000013">
    <property type="entry name" value="Alpha-L-fucosidase"/>
    <property type="match status" value="1"/>
</dbReference>
<dbReference type="InterPro" id="IPR000933">
    <property type="entry name" value="Glyco_hydro_29"/>
</dbReference>
<feature type="domain" description="Glycoside hydrolase family 29 N-terminal" evidence="12">
    <location>
        <begin position="25"/>
        <end position="361"/>
    </location>
</feature>
<evidence type="ECO:0000313" key="15">
    <source>
        <dbReference type="Proteomes" id="UP000030746"/>
    </source>
</evidence>
<dbReference type="PRINTS" id="PR00741">
    <property type="entry name" value="GLHYDRLASE29"/>
</dbReference>
<dbReference type="PIRSF" id="PIRSF001092">
    <property type="entry name" value="Alpha-L-fucosidase"/>
    <property type="match status" value="1"/>
</dbReference>
<dbReference type="KEGG" id="lgi:LOTGIDRAFT_109263"/>
<dbReference type="Gene3D" id="2.60.40.1180">
    <property type="entry name" value="Golgi alpha-mannosidase II"/>
    <property type="match status" value="1"/>
</dbReference>
<dbReference type="AlphaFoldDB" id="V4BB37"/>
<evidence type="ECO:0000259" key="12">
    <source>
        <dbReference type="Pfam" id="PF01120"/>
    </source>
</evidence>
<dbReference type="PANTHER" id="PTHR10030">
    <property type="entry name" value="ALPHA-L-FUCOSIDASE"/>
    <property type="match status" value="1"/>
</dbReference>
<dbReference type="GO" id="GO:0006004">
    <property type="term" value="P:fucose metabolic process"/>
    <property type="evidence" value="ECO:0007669"/>
    <property type="project" value="InterPro"/>
</dbReference>
<reference evidence="14 15" key="1">
    <citation type="journal article" date="2013" name="Nature">
        <title>Insights into bilaterian evolution from three spiralian genomes.</title>
        <authorList>
            <person name="Simakov O."/>
            <person name="Marletaz F."/>
            <person name="Cho S.J."/>
            <person name="Edsinger-Gonzales E."/>
            <person name="Havlak P."/>
            <person name="Hellsten U."/>
            <person name="Kuo D.H."/>
            <person name="Larsson T."/>
            <person name="Lv J."/>
            <person name="Arendt D."/>
            <person name="Savage R."/>
            <person name="Osoegawa K."/>
            <person name="de Jong P."/>
            <person name="Grimwood J."/>
            <person name="Chapman J.A."/>
            <person name="Shapiro H."/>
            <person name="Aerts A."/>
            <person name="Otillar R.P."/>
            <person name="Terry A.Y."/>
            <person name="Boore J.L."/>
            <person name="Grigoriev I.V."/>
            <person name="Lindberg D.R."/>
            <person name="Seaver E.C."/>
            <person name="Weisblat D.A."/>
            <person name="Putnam N.H."/>
            <person name="Rokhsar D.S."/>
        </authorList>
    </citation>
    <scope>NUCLEOTIDE SEQUENCE [LARGE SCALE GENOMIC DNA]</scope>
</reference>
<evidence type="ECO:0000259" key="13">
    <source>
        <dbReference type="Pfam" id="PF16757"/>
    </source>
</evidence>
<name>V4BB37_LOTGI</name>
<evidence type="ECO:0000256" key="5">
    <source>
        <dbReference type="ARBA" id="ARBA00011881"/>
    </source>
</evidence>
<dbReference type="InterPro" id="IPR013780">
    <property type="entry name" value="Glyco_hydro_b"/>
</dbReference>
<evidence type="ECO:0000313" key="14">
    <source>
        <dbReference type="EMBL" id="ESP04756.1"/>
    </source>
</evidence>
<accession>V4BB37</accession>
<evidence type="ECO:0000256" key="8">
    <source>
        <dbReference type="ARBA" id="ARBA00022801"/>
    </source>
</evidence>
<dbReference type="Pfam" id="PF01120">
    <property type="entry name" value="Alpha_L_fucos"/>
    <property type="match status" value="1"/>
</dbReference>
<dbReference type="Pfam" id="PF16757">
    <property type="entry name" value="Fucosidase_C"/>
    <property type="match status" value="1"/>
</dbReference>
<keyword evidence="15" id="KW-1185">Reference proteome</keyword>
<dbReference type="OMA" id="CLIGNNH"/>
<evidence type="ECO:0000256" key="6">
    <source>
        <dbReference type="ARBA" id="ARBA00012662"/>
    </source>
</evidence>
<dbReference type="GO" id="GO:0016139">
    <property type="term" value="P:glycoside catabolic process"/>
    <property type="evidence" value="ECO:0007669"/>
    <property type="project" value="TreeGrafter"/>
</dbReference>
<evidence type="ECO:0000256" key="2">
    <source>
        <dbReference type="ARBA" id="ARBA00000419"/>
    </source>
</evidence>
<dbReference type="SUPFAM" id="SSF51445">
    <property type="entry name" value="(Trans)glycosidases"/>
    <property type="match status" value="1"/>
</dbReference>
<evidence type="ECO:0000256" key="11">
    <source>
        <dbReference type="PIRNR" id="PIRNR001092"/>
    </source>
</evidence>
<dbReference type="SMART" id="SM00812">
    <property type="entry name" value="Alpha_L_fucos"/>
    <property type="match status" value="1"/>
</dbReference>